<name>A0A836D267_SHEEP</name>
<feature type="coiled-coil region" evidence="1">
    <location>
        <begin position="230"/>
        <end position="691"/>
    </location>
</feature>
<gene>
    <name evidence="3" type="ORF">JEQ12_017531</name>
</gene>
<dbReference type="AlphaFoldDB" id="A0A836D267"/>
<evidence type="ECO:0000256" key="1">
    <source>
        <dbReference type="SAM" id="Coils"/>
    </source>
</evidence>
<feature type="compositionally biased region" description="Polar residues" evidence="2">
    <location>
        <begin position="724"/>
        <end position="745"/>
    </location>
</feature>
<proteinExistence type="predicted"/>
<sequence>METGNLCFHSIGPVLNEYCLCSKCSSKIINQSEFNVGVNRISENKNIQILRKVIPYPGKEHIERVLEEYSHQVKDLQRRLNESNELHEKQKFYLRQSVIDLQTKLQEMQMERDAMADIRRRESQSQEDLRNQLQNTVHELEAAKCLKDDMLKDSSTQIEQLRKMMLSHEGVLQEIRSVLVDFEEASGKKVFEQDSMSTIHSRSMASAISKILRELDTEISYLKGRIFPVEDQLEALKSESQNKMELLLQQHQDRIEQLISEHEAEITGLTEKASSARSQANSIQSQLEIIQEQARNQNSMYMRQLSDLESTVSQLRSELREAKRMYEDKIEELEKQLVLANSELTEARTERDQFSQESGNLDDQLQKLLADLHKREKELSLEKEQNKRLWDRDTGNSITIDHLRRELDDRNMEVQRLEALLKAMKSECQGQMERQMAAIQGKNESLEKVSSLTAQLESTKEMLRKVVEELTAKKMTLESSERTVSDLTASLQEKERAIEATNSEITKLRSRVDLKLQELQHLKNEGDHLRNVQTECEALRLQMAEKDKVIEILRQQIENMTQLVGQHGRTAGAMQVEKAQLEKEINDRRLELQEVKILKDKKDAKVRELEARVSDLELEKEKHFLKEEKTKLSQELSTVATEKNKMAGELEVLRSQERRLKEKVANMEVALDKASLQFAECQDIIQRQEQESVRLKLQHTLDVKELQGPGYTSNSAVKPRLLQPSSAARSHSNVPSSQSTASFLSHHSMKPNAKEDPTRDLKQLLQELRSVINEEPAVPLGKSEEDGRAPSLGVSFVAVEPVTLHVGELEEPPGCFVFQSAGSPSVKNSASRSFHSSPKKSPVHSLLTSSVEDSIGSSPQYRSTKPVHSPDSVKGRIIKLEVFLPLVPLNAVWLQTSKSDWFETKSSSQSQPIETTGKTCRKLQTRLESLQTLVEDLQMKNQALLPKIVTDMKREDSEMIAVGPSICEPKSAVRRAMGQDSPPKALPGNDGAPHPRVGCAIAPSPLRGINQATLLSIHHNPFLFSFLLDCSQ</sequence>
<dbReference type="PANTHER" id="PTHR47615">
    <property type="entry name" value="COILED-COIL DOMAIN-CONTAINING PROTEIN 158"/>
    <property type="match status" value="1"/>
</dbReference>
<dbReference type="Pfam" id="PF15921">
    <property type="entry name" value="CCDC158"/>
    <property type="match status" value="3"/>
</dbReference>
<accession>A0A836D267</accession>
<dbReference type="PANTHER" id="PTHR47615:SF1">
    <property type="entry name" value="COILED-COIL DOMAIN-CONTAINING PROTEIN 158"/>
    <property type="match status" value="1"/>
</dbReference>
<comment type="caution">
    <text evidence="3">The sequence shown here is derived from an EMBL/GenBank/DDBJ whole genome shotgun (WGS) entry which is preliminary data.</text>
</comment>
<reference evidence="3 4" key="1">
    <citation type="submission" date="2020-12" db="EMBL/GenBank/DDBJ databases">
        <title>De novo assembly of Tibetan sheep genome.</title>
        <authorList>
            <person name="Li X."/>
        </authorList>
    </citation>
    <scope>NUCLEOTIDE SEQUENCE [LARGE SCALE GENOMIC DNA]</scope>
    <source>
        <tissue evidence="3">Heart</tissue>
    </source>
</reference>
<feature type="region of interest" description="Disordered" evidence="2">
    <location>
        <begin position="724"/>
        <end position="758"/>
    </location>
</feature>
<keyword evidence="1" id="KW-0175">Coiled coil</keyword>
<feature type="region of interest" description="Disordered" evidence="2">
    <location>
        <begin position="827"/>
        <end position="869"/>
    </location>
</feature>
<organism evidence="3 4">
    <name type="scientific">Ovis aries</name>
    <name type="common">Sheep</name>
    <dbReference type="NCBI Taxonomy" id="9940"/>
    <lineage>
        <taxon>Eukaryota</taxon>
        <taxon>Metazoa</taxon>
        <taxon>Chordata</taxon>
        <taxon>Craniata</taxon>
        <taxon>Vertebrata</taxon>
        <taxon>Euteleostomi</taxon>
        <taxon>Mammalia</taxon>
        <taxon>Eutheria</taxon>
        <taxon>Laurasiatheria</taxon>
        <taxon>Artiodactyla</taxon>
        <taxon>Ruminantia</taxon>
        <taxon>Pecora</taxon>
        <taxon>Bovidae</taxon>
        <taxon>Caprinae</taxon>
        <taxon>Ovis</taxon>
    </lineage>
</organism>
<dbReference type="EMBL" id="JAEMGP010000006">
    <property type="protein sequence ID" value="KAG5207767.1"/>
    <property type="molecule type" value="Genomic_DNA"/>
</dbReference>
<dbReference type="Proteomes" id="UP000664991">
    <property type="component" value="Unassembled WGS sequence"/>
</dbReference>
<evidence type="ECO:0000313" key="3">
    <source>
        <dbReference type="EMBL" id="KAG5207767.1"/>
    </source>
</evidence>
<feature type="region of interest" description="Disordered" evidence="2">
    <location>
        <begin position="975"/>
        <end position="994"/>
    </location>
</feature>
<dbReference type="InterPro" id="IPR031809">
    <property type="entry name" value="CCDC158"/>
</dbReference>
<evidence type="ECO:0000256" key="2">
    <source>
        <dbReference type="SAM" id="MobiDB-lite"/>
    </source>
</evidence>
<protein>
    <recommendedName>
        <fullName evidence="5">Coiled-coil domain-containing protein 158</fullName>
    </recommendedName>
</protein>
<feature type="compositionally biased region" description="Polar residues" evidence="2">
    <location>
        <begin position="827"/>
        <end position="836"/>
    </location>
</feature>
<evidence type="ECO:0008006" key="5">
    <source>
        <dbReference type="Google" id="ProtNLM"/>
    </source>
</evidence>
<evidence type="ECO:0000313" key="4">
    <source>
        <dbReference type="Proteomes" id="UP000664991"/>
    </source>
</evidence>
<feature type="coiled-coil region" evidence="1">
    <location>
        <begin position="59"/>
        <end position="86"/>
    </location>
</feature>
<feature type="compositionally biased region" description="Polar residues" evidence="2">
    <location>
        <begin position="846"/>
        <end position="863"/>
    </location>
</feature>